<evidence type="ECO:0000313" key="3">
    <source>
        <dbReference type="EMBL" id="EGX56176.1"/>
    </source>
</evidence>
<comment type="similarity">
    <text evidence="1">Belongs to the F420H(2)-dependent quinone reductase family.</text>
</comment>
<dbReference type="InterPro" id="IPR012349">
    <property type="entry name" value="Split_barrel_FMN-bd"/>
</dbReference>
<comment type="caution">
    <text evidence="3">The sequence shown here is derived from an EMBL/GenBank/DDBJ whole genome shotgun (WGS) entry which is preliminary data.</text>
</comment>
<dbReference type="NCBIfam" id="TIGR00026">
    <property type="entry name" value="hi_GC_TIGR00026"/>
    <property type="match status" value="1"/>
</dbReference>
<dbReference type="OrthoDB" id="8225825at2"/>
<gene>
    <name evidence="3" type="ORF">SZN_29230</name>
</gene>
<dbReference type="AlphaFoldDB" id="G2GK03"/>
<dbReference type="PANTHER" id="PTHR39428">
    <property type="entry name" value="F420H(2)-DEPENDENT QUINONE REDUCTASE RV1261C"/>
    <property type="match status" value="1"/>
</dbReference>
<dbReference type="Proteomes" id="UP000004217">
    <property type="component" value="Unassembled WGS sequence"/>
</dbReference>
<comment type="catalytic activity">
    <reaction evidence="2">
        <text>oxidized coenzyme F420-(gamma-L-Glu)(n) + a quinol + H(+) = reduced coenzyme F420-(gamma-L-Glu)(n) + a quinone</text>
        <dbReference type="Rhea" id="RHEA:39663"/>
        <dbReference type="Rhea" id="RHEA-COMP:12939"/>
        <dbReference type="Rhea" id="RHEA-COMP:14378"/>
        <dbReference type="ChEBI" id="CHEBI:15378"/>
        <dbReference type="ChEBI" id="CHEBI:24646"/>
        <dbReference type="ChEBI" id="CHEBI:132124"/>
        <dbReference type="ChEBI" id="CHEBI:133980"/>
        <dbReference type="ChEBI" id="CHEBI:139511"/>
    </reaction>
</comment>
<dbReference type="PANTHER" id="PTHR39428:SF3">
    <property type="entry name" value="DEAZAFLAVIN-DEPENDENT NITROREDUCTASE"/>
    <property type="match status" value="1"/>
</dbReference>
<dbReference type="Gene3D" id="2.30.110.10">
    <property type="entry name" value="Electron Transport, Fmn-binding Protein, Chain A"/>
    <property type="match status" value="1"/>
</dbReference>
<evidence type="ECO:0000313" key="4">
    <source>
        <dbReference type="Proteomes" id="UP000004217"/>
    </source>
</evidence>
<accession>G2GK03</accession>
<dbReference type="Pfam" id="PF04075">
    <property type="entry name" value="F420H2_quin_red"/>
    <property type="match status" value="1"/>
</dbReference>
<dbReference type="GO" id="GO:0005886">
    <property type="term" value="C:plasma membrane"/>
    <property type="evidence" value="ECO:0007669"/>
    <property type="project" value="TreeGrafter"/>
</dbReference>
<proteinExistence type="inferred from homology"/>
<organism evidence="3 4">
    <name type="scientific">Streptomyces zinciresistens K42</name>
    <dbReference type="NCBI Taxonomy" id="700597"/>
    <lineage>
        <taxon>Bacteria</taxon>
        <taxon>Bacillati</taxon>
        <taxon>Actinomycetota</taxon>
        <taxon>Actinomycetes</taxon>
        <taxon>Kitasatosporales</taxon>
        <taxon>Streptomycetaceae</taxon>
        <taxon>Streptomyces</taxon>
    </lineage>
</organism>
<sequence length="149" mass="16960">MPLEGEYEPSPTKWVRDQVELYESSGGTEGTTLMDTGRPVILLTTRGARSGKIRKTPLMRVEHDGHYAAVASLGGAPQHPVWYHNVKADPQVELRDRTQRWDMRAREVTGAEREQWWERAVAAFPQYAAYQKKTDRVIPVFVLEPVDQG</sequence>
<dbReference type="PATRIC" id="fig|700597.3.peg.5738"/>
<evidence type="ECO:0000256" key="2">
    <source>
        <dbReference type="ARBA" id="ARBA00049106"/>
    </source>
</evidence>
<dbReference type="GO" id="GO:0016491">
    <property type="term" value="F:oxidoreductase activity"/>
    <property type="evidence" value="ECO:0007669"/>
    <property type="project" value="InterPro"/>
</dbReference>
<protein>
    <recommendedName>
        <fullName evidence="5">Nitroreductase</fullName>
    </recommendedName>
</protein>
<reference evidence="3 4" key="1">
    <citation type="submission" date="2011-08" db="EMBL/GenBank/DDBJ databases">
        <authorList>
            <person name="Lin Y."/>
            <person name="Hao X."/>
            <person name="Johnstone L."/>
            <person name="Miller S.J."/>
            <person name="Wei G."/>
            <person name="Rensing C."/>
        </authorList>
    </citation>
    <scope>NUCLEOTIDE SEQUENCE [LARGE SCALE GENOMIC DNA]</scope>
    <source>
        <strain evidence="3 4">K42</strain>
    </source>
</reference>
<evidence type="ECO:0008006" key="5">
    <source>
        <dbReference type="Google" id="ProtNLM"/>
    </source>
</evidence>
<dbReference type="InterPro" id="IPR004378">
    <property type="entry name" value="F420H2_quin_Rdtase"/>
</dbReference>
<name>G2GK03_9ACTN</name>
<evidence type="ECO:0000256" key="1">
    <source>
        <dbReference type="ARBA" id="ARBA00008710"/>
    </source>
</evidence>
<keyword evidence="4" id="KW-1185">Reference proteome</keyword>
<dbReference type="RefSeq" id="WP_007501967.1">
    <property type="nucleotide sequence ID" value="NZ_AGBF01000162.1"/>
</dbReference>
<dbReference type="EMBL" id="AGBF01000162">
    <property type="protein sequence ID" value="EGX56176.1"/>
    <property type="molecule type" value="Genomic_DNA"/>
</dbReference>
<dbReference type="GO" id="GO:0070967">
    <property type="term" value="F:coenzyme F420 binding"/>
    <property type="evidence" value="ECO:0007669"/>
    <property type="project" value="TreeGrafter"/>
</dbReference>